<dbReference type="OrthoDB" id="3692598at2"/>
<name>A0A285JD90_9ACTN</name>
<keyword evidence="2" id="KW-1185">Reference proteome</keyword>
<reference evidence="1 2" key="1">
    <citation type="submission" date="2017-09" db="EMBL/GenBank/DDBJ databases">
        <authorList>
            <person name="Ehlers B."/>
            <person name="Leendertz F.H."/>
        </authorList>
    </citation>
    <scope>NUCLEOTIDE SEQUENCE [LARGE SCALE GENOMIC DNA]</scope>
    <source>
        <strain evidence="1 2">CGMCC 4.6857</strain>
    </source>
</reference>
<evidence type="ECO:0000313" key="1">
    <source>
        <dbReference type="EMBL" id="SNY58238.1"/>
    </source>
</evidence>
<dbReference type="RefSeq" id="WP_097325282.1">
    <property type="nucleotide sequence ID" value="NZ_OBDY01000019.1"/>
</dbReference>
<dbReference type="EMBL" id="OBDY01000019">
    <property type="protein sequence ID" value="SNY58238.1"/>
    <property type="molecule type" value="Genomic_DNA"/>
</dbReference>
<proteinExistence type="predicted"/>
<dbReference type="InterPro" id="IPR022536">
    <property type="entry name" value="EspC"/>
</dbReference>
<organism evidence="1 2">
    <name type="scientific">Paractinoplanes atraurantiacus</name>
    <dbReference type="NCBI Taxonomy" id="1036182"/>
    <lineage>
        <taxon>Bacteria</taxon>
        <taxon>Bacillati</taxon>
        <taxon>Actinomycetota</taxon>
        <taxon>Actinomycetes</taxon>
        <taxon>Micromonosporales</taxon>
        <taxon>Micromonosporaceae</taxon>
        <taxon>Paractinoplanes</taxon>
    </lineage>
</organism>
<dbReference type="Proteomes" id="UP000219612">
    <property type="component" value="Unassembled WGS sequence"/>
</dbReference>
<accession>A0A285JD90</accession>
<dbReference type="GO" id="GO:0009306">
    <property type="term" value="P:protein secretion"/>
    <property type="evidence" value="ECO:0007669"/>
    <property type="project" value="InterPro"/>
</dbReference>
<dbReference type="AlphaFoldDB" id="A0A285JD90"/>
<sequence length="112" mass="12419">MTSFQVEPSDLDSYASQLARAASDARECSSYFNRQVPDLEPVTGGIINPLVYEHRRVRAQLASMLDRLVTLLDASDAGVREAAAQYRTSDRTTAGRLDDSYPVVQRPILRTS</sequence>
<gene>
    <name evidence="1" type="ORF">SAMN05421748_11942</name>
</gene>
<dbReference type="Pfam" id="PF10824">
    <property type="entry name" value="T7SS_ESX_EspC"/>
    <property type="match status" value="1"/>
</dbReference>
<evidence type="ECO:0000313" key="2">
    <source>
        <dbReference type="Proteomes" id="UP000219612"/>
    </source>
</evidence>
<protein>
    <submittedName>
        <fullName evidence="1">Excreted virulence factor EspC, type VII ESX diderm</fullName>
    </submittedName>
</protein>